<gene>
    <name evidence="2" type="ORF">BU23DRAFT_562675</name>
</gene>
<reference evidence="2" key="1">
    <citation type="journal article" date="2020" name="Stud. Mycol.">
        <title>101 Dothideomycetes genomes: a test case for predicting lifestyles and emergence of pathogens.</title>
        <authorList>
            <person name="Haridas S."/>
            <person name="Albert R."/>
            <person name="Binder M."/>
            <person name="Bloem J."/>
            <person name="Labutti K."/>
            <person name="Salamov A."/>
            <person name="Andreopoulos B."/>
            <person name="Baker S."/>
            <person name="Barry K."/>
            <person name="Bills G."/>
            <person name="Bluhm B."/>
            <person name="Cannon C."/>
            <person name="Castanera R."/>
            <person name="Culley D."/>
            <person name="Daum C."/>
            <person name="Ezra D."/>
            <person name="Gonzalez J."/>
            <person name="Henrissat B."/>
            <person name="Kuo A."/>
            <person name="Liang C."/>
            <person name="Lipzen A."/>
            <person name="Lutzoni F."/>
            <person name="Magnuson J."/>
            <person name="Mondo S."/>
            <person name="Nolan M."/>
            <person name="Ohm R."/>
            <person name="Pangilinan J."/>
            <person name="Park H.-J."/>
            <person name="Ramirez L."/>
            <person name="Alfaro M."/>
            <person name="Sun H."/>
            <person name="Tritt A."/>
            <person name="Yoshinaga Y."/>
            <person name="Zwiers L.-H."/>
            <person name="Turgeon B."/>
            <person name="Goodwin S."/>
            <person name="Spatafora J."/>
            <person name="Crous P."/>
            <person name="Grigoriev I."/>
        </authorList>
    </citation>
    <scope>NUCLEOTIDE SEQUENCE</scope>
    <source>
        <strain evidence="2">CBS 107.79</strain>
    </source>
</reference>
<feature type="chain" id="PRO_5025687627" description="Ubiquitin 3 binding protein But2 C-terminal domain-containing protein" evidence="1">
    <location>
        <begin position="19"/>
        <end position="209"/>
    </location>
</feature>
<sequence length="209" mass="21967">MLLKSFSLSMLLIPLGQAAQLLQASTPYTLGTVASSDSVIPSTIVNGTLTSLSIVEGSGCPNGTYHPQHFELGQSLNTYVDFDTFLFNSTTSPAPVTCTLSIDFEFVYPEDGLAEMIFDTIAYNDAKFEEGDVARGTNFITAYGIIYTTGDDGINGSLNLTRVEDDGPGTLQVGGGLGPAGTPGEVDVGTFQMTISISTEFGPGEFSKS</sequence>
<feature type="signal peptide" evidence="1">
    <location>
        <begin position="1"/>
        <end position="18"/>
    </location>
</feature>
<accession>A0A6A5VZK3</accession>
<protein>
    <recommendedName>
        <fullName evidence="4">Ubiquitin 3 binding protein But2 C-terminal domain-containing protein</fullName>
    </recommendedName>
</protein>
<dbReference type="AlphaFoldDB" id="A0A6A5VZK3"/>
<keyword evidence="3" id="KW-1185">Reference proteome</keyword>
<name>A0A6A5VZK3_9PLEO</name>
<organism evidence="2 3">
    <name type="scientific">Bimuria novae-zelandiae CBS 107.79</name>
    <dbReference type="NCBI Taxonomy" id="1447943"/>
    <lineage>
        <taxon>Eukaryota</taxon>
        <taxon>Fungi</taxon>
        <taxon>Dikarya</taxon>
        <taxon>Ascomycota</taxon>
        <taxon>Pezizomycotina</taxon>
        <taxon>Dothideomycetes</taxon>
        <taxon>Pleosporomycetidae</taxon>
        <taxon>Pleosporales</taxon>
        <taxon>Massarineae</taxon>
        <taxon>Didymosphaeriaceae</taxon>
        <taxon>Bimuria</taxon>
    </lineage>
</organism>
<evidence type="ECO:0008006" key="4">
    <source>
        <dbReference type="Google" id="ProtNLM"/>
    </source>
</evidence>
<evidence type="ECO:0000256" key="1">
    <source>
        <dbReference type="SAM" id="SignalP"/>
    </source>
</evidence>
<evidence type="ECO:0000313" key="3">
    <source>
        <dbReference type="Proteomes" id="UP000800036"/>
    </source>
</evidence>
<dbReference type="OrthoDB" id="3771832at2759"/>
<dbReference type="Proteomes" id="UP000800036">
    <property type="component" value="Unassembled WGS sequence"/>
</dbReference>
<dbReference type="EMBL" id="ML976656">
    <property type="protein sequence ID" value="KAF1980296.1"/>
    <property type="molecule type" value="Genomic_DNA"/>
</dbReference>
<proteinExistence type="predicted"/>
<keyword evidence="1" id="KW-0732">Signal</keyword>
<evidence type="ECO:0000313" key="2">
    <source>
        <dbReference type="EMBL" id="KAF1980296.1"/>
    </source>
</evidence>